<comment type="caution">
    <text evidence="7">The sequence shown here is derived from an EMBL/GenBank/DDBJ whole genome shotgun (WGS) entry which is preliminary data.</text>
</comment>
<reference evidence="7 8" key="1">
    <citation type="submission" date="2019-04" db="EMBL/GenBank/DDBJ databases">
        <title>The sequence and de novo assembly of Takifugu bimaculatus genome using PacBio and Hi-C technologies.</title>
        <authorList>
            <person name="Xu P."/>
            <person name="Liu B."/>
            <person name="Zhou Z."/>
        </authorList>
    </citation>
    <scope>NUCLEOTIDE SEQUENCE [LARGE SCALE GENOMIC DNA]</scope>
    <source>
        <strain evidence="7">TB-2018</strain>
        <tissue evidence="7">Muscle</tissue>
    </source>
</reference>
<evidence type="ECO:0000256" key="4">
    <source>
        <dbReference type="ARBA" id="ARBA00023065"/>
    </source>
</evidence>
<dbReference type="PANTHER" id="PTHR45628:SF5">
    <property type="entry name" value="VOLTAGE-DEPENDENT R-TYPE CALCIUM CHANNEL SUBUNIT ALPHA-1E"/>
    <property type="match status" value="1"/>
</dbReference>
<dbReference type="GO" id="GO:0045202">
    <property type="term" value="C:synapse"/>
    <property type="evidence" value="ECO:0007669"/>
    <property type="project" value="GOC"/>
</dbReference>
<keyword evidence="3" id="KW-0851">Voltage-gated channel</keyword>
<evidence type="ECO:0000313" key="8">
    <source>
        <dbReference type="Proteomes" id="UP000516260"/>
    </source>
</evidence>
<keyword evidence="8" id="KW-1185">Reference proteome</keyword>
<sequence length="199" mass="22584">MYKVVRTISPPLGFGKNCPHRVACKRLVLMNMPVDEDMSVHFTSTLMALIRTALDVKIARGGEDRNQMDLDLQKEIGVIWPHLSQKSLDLLVPIHKASDMTIGKIYAAMMIMDYYKQSKAKKLRQQLEEQKHAPMFQRNGRLLSASGNPMQCQVPFIPQAQRRICTHQRRLHRTQPDFPTRHVPAALFLLQGGEGGGGR</sequence>
<keyword evidence="4" id="KW-0406">Ion transport</keyword>
<keyword evidence="1" id="KW-0813">Transport</keyword>
<dbReference type="Pfam" id="PF08763">
    <property type="entry name" value="Ca_chan_IQ"/>
    <property type="match status" value="1"/>
</dbReference>
<evidence type="ECO:0000256" key="3">
    <source>
        <dbReference type="ARBA" id="ARBA00022882"/>
    </source>
</evidence>
<dbReference type="Proteomes" id="UP000516260">
    <property type="component" value="Chromosome 6"/>
</dbReference>
<dbReference type="AlphaFoldDB" id="A0A4Z2B677"/>
<dbReference type="InterPro" id="IPR050599">
    <property type="entry name" value="VDCC_alpha-1_subunit"/>
</dbReference>
<dbReference type="PANTHER" id="PTHR45628">
    <property type="entry name" value="VOLTAGE-DEPENDENT CALCIUM CHANNEL TYPE A SUBUNIT ALPHA-1"/>
    <property type="match status" value="1"/>
</dbReference>
<gene>
    <name evidence="7" type="ORF">fugu_006102</name>
</gene>
<keyword evidence="5" id="KW-0407">Ion channel</keyword>
<keyword evidence="2" id="KW-0677">Repeat</keyword>
<dbReference type="InterPro" id="IPR014873">
    <property type="entry name" value="VDCC_a1su_IQ"/>
</dbReference>
<protein>
    <recommendedName>
        <fullName evidence="6">Voltage-dependent calcium channel alpha-1 subunit IQ domain-containing protein</fullName>
    </recommendedName>
</protein>
<dbReference type="EMBL" id="SWLE01000019">
    <property type="protein sequence ID" value="TNM87881.1"/>
    <property type="molecule type" value="Genomic_DNA"/>
</dbReference>
<dbReference type="GO" id="GO:0007268">
    <property type="term" value="P:chemical synaptic transmission"/>
    <property type="evidence" value="ECO:0007669"/>
    <property type="project" value="TreeGrafter"/>
</dbReference>
<dbReference type="GO" id="GO:0008331">
    <property type="term" value="F:high voltage-gated calcium channel activity"/>
    <property type="evidence" value="ECO:0007669"/>
    <property type="project" value="TreeGrafter"/>
</dbReference>
<dbReference type="GO" id="GO:0005891">
    <property type="term" value="C:voltage-gated calcium channel complex"/>
    <property type="evidence" value="ECO:0007669"/>
    <property type="project" value="TreeGrafter"/>
</dbReference>
<feature type="domain" description="Voltage-dependent calcium channel alpha-1 subunit IQ" evidence="6">
    <location>
        <begin position="97"/>
        <end position="131"/>
    </location>
</feature>
<dbReference type="GO" id="GO:0098703">
    <property type="term" value="P:calcium ion import across plasma membrane"/>
    <property type="evidence" value="ECO:0007669"/>
    <property type="project" value="TreeGrafter"/>
</dbReference>
<dbReference type="Gene3D" id="6.10.250.2180">
    <property type="match status" value="1"/>
</dbReference>
<name>A0A4Z2B677_9TELE</name>
<dbReference type="Pfam" id="PF16905">
    <property type="entry name" value="GPHH"/>
    <property type="match status" value="1"/>
</dbReference>
<proteinExistence type="predicted"/>
<evidence type="ECO:0000259" key="6">
    <source>
        <dbReference type="SMART" id="SM01062"/>
    </source>
</evidence>
<dbReference type="SMART" id="SM01062">
    <property type="entry name" value="Ca_chan_IQ"/>
    <property type="match status" value="1"/>
</dbReference>
<evidence type="ECO:0000256" key="2">
    <source>
        <dbReference type="ARBA" id="ARBA00022737"/>
    </source>
</evidence>
<evidence type="ECO:0000313" key="7">
    <source>
        <dbReference type="EMBL" id="TNM87881.1"/>
    </source>
</evidence>
<accession>A0A4Z2B677</accession>
<evidence type="ECO:0000256" key="1">
    <source>
        <dbReference type="ARBA" id="ARBA00022448"/>
    </source>
</evidence>
<evidence type="ECO:0000256" key="5">
    <source>
        <dbReference type="ARBA" id="ARBA00023303"/>
    </source>
</evidence>
<dbReference type="InterPro" id="IPR031649">
    <property type="entry name" value="GPHH_dom"/>
</dbReference>
<dbReference type="GO" id="GO:0043025">
    <property type="term" value="C:neuronal cell body"/>
    <property type="evidence" value="ECO:0007669"/>
    <property type="project" value="TreeGrafter"/>
</dbReference>
<organism evidence="7 8">
    <name type="scientific">Takifugu bimaculatus</name>
    <dbReference type="NCBI Taxonomy" id="433685"/>
    <lineage>
        <taxon>Eukaryota</taxon>
        <taxon>Metazoa</taxon>
        <taxon>Chordata</taxon>
        <taxon>Craniata</taxon>
        <taxon>Vertebrata</taxon>
        <taxon>Euteleostomi</taxon>
        <taxon>Actinopterygii</taxon>
        <taxon>Neopterygii</taxon>
        <taxon>Teleostei</taxon>
        <taxon>Neoteleostei</taxon>
        <taxon>Acanthomorphata</taxon>
        <taxon>Eupercaria</taxon>
        <taxon>Tetraodontiformes</taxon>
        <taxon>Tetradontoidea</taxon>
        <taxon>Tetraodontidae</taxon>
        <taxon>Takifugu</taxon>
    </lineage>
</organism>